<sequence length="212" mass="24418">MLIRWHGHACFTIESAGKTLLTDPFDSSVGYAIPDIEPDIVTESHQHFDHNAHHLLKGNFNLIKETGHFFVEGYRINGFLTYHDEFKGKKRGTNIIYEIITPDGFRIVHLGDLGESLSRELEQKLMHPDILMIPVGGIYTIGPKEAHNLANELKPSIVIPMHFKTKNLKFELKELENFTSKFENVEKMKELNLNSRKEVENLHLKVIVLDYE</sequence>
<dbReference type="GO" id="GO:0016787">
    <property type="term" value="F:hydrolase activity"/>
    <property type="evidence" value="ECO:0007669"/>
    <property type="project" value="UniProtKB-KW"/>
</dbReference>
<dbReference type="PANTHER" id="PTHR42967">
    <property type="entry name" value="METAL DEPENDENT HYDROLASE"/>
    <property type="match status" value="1"/>
</dbReference>
<gene>
    <name evidence="1" type="ordered locus">Kole_1405</name>
</gene>
<evidence type="ECO:0000313" key="2">
    <source>
        <dbReference type="Proteomes" id="UP000002382"/>
    </source>
</evidence>
<dbReference type="Gene3D" id="3.60.15.10">
    <property type="entry name" value="Ribonuclease Z/Hydroxyacylglutathione hydrolase-like"/>
    <property type="match status" value="1"/>
</dbReference>
<protein>
    <submittedName>
        <fullName evidence="1">Zn-dependent hydrolase of the beta-lactamase fold-like protein</fullName>
    </submittedName>
</protein>
<accession>C5CDZ6</accession>
<dbReference type="KEGG" id="kol:Kole_1405"/>
<reference evidence="1 2" key="1">
    <citation type="submission" date="2009-06" db="EMBL/GenBank/DDBJ databases">
        <title>Complete sequence of Thermotogales bacterium TBF 19.5.1.</title>
        <authorList>
            <consortium name="US DOE Joint Genome Institute"/>
            <person name="Lucas S."/>
            <person name="Copeland A."/>
            <person name="Lapidus A."/>
            <person name="Glavina del Rio T."/>
            <person name="Tice H."/>
            <person name="Bruce D."/>
            <person name="Goodwin L."/>
            <person name="Pitluck S."/>
            <person name="Chertkov O."/>
            <person name="Brettin T."/>
            <person name="Detter J.C."/>
            <person name="Han C."/>
            <person name="Schmutz J."/>
            <person name="Larimer F."/>
            <person name="Land M."/>
            <person name="Hauser L."/>
            <person name="Kyrpides N."/>
            <person name="Ovchinnikova G."/>
            <person name="Noll K."/>
        </authorList>
    </citation>
    <scope>NUCLEOTIDE SEQUENCE [LARGE SCALE GENOMIC DNA]</scope>
    <source>
        <strain evidence="2">ATCC BAA-1733 / DSM 21960 / TBF 19.5.1</strain>
    </source>
</reference>
<dbReference type="InterPro" id="IPR036866">
    <property type="entry name" value="RibonucZ/Hydroxyglut_hydro"/>
</dbReference>
<evidence type="ECO:0000313" key="1">
    <source>
        <dbReference type="EMBL" id="ACR80098.1"/>
    </source>
</evidence>
<reference evidence="1 2" key="2">
    <citation type="journal article" date="2011" name="J. Bacteriol.">
        <title>Genome Sequence of Kosmotoga olearia Strain TBF 19.5.1, a Thermophilic Bacterium with a Wide Growth Temperature Range, Isolated from the Troll B Oil Platform in the North Sea.</title>
        <authorList>
            <person name="Swithers K.S."/>
            <person name="Dipippo J.L."/>
            <person name="Bruce D.C."/>
            <person name="Detter C."/>
            <person name="Tapia R."/>
            <person name="Han S."/>
            <person name="Goodwin L.A."/>
            <person name="Han J."/>
            <person name="Woyke T."/>
            <person name="Pitluck S."/>
            <person name="Pennacchio L."/>
            <person name="Nolan M."/>
            <person name="Mikhailova N."/>
            <person name="Land M.L."/>
            <person name="Nesbo C.L."/>
            <person name="Gogarten J.P."/>
            <person name="Noll K.M."/>
        </authorList>
    </citation>
    <scope>NUCLEOTIDE SEQUENCE [LARGE SCALE GENOMIC DNA]</scope>
    <source>
        <strain evidence="2">ATCC BAA-1733 / DSM 21960 / TBF 19.5.1</strain>
    </source>
</reference>
<dbReference type="SUPFAM" id="SSF56281">
    <property type="entry name" value="Metallo-hydrolase/oxidoreductase"/>
    <property type="match status" value="1"/>
</dbReference>
<dbReference type="Proteomes" id="UP000002382">
    <property type="component" value="Chromosome"/>
</dbReference>
<dbReference type="STRING" id="521045.Kole_1405"/>
<keyword evidence="2" id="KW-1185">Reference proteome</keyword>
<keyword evidence="1" id="KW-0378">Hydrolase</keyword>
<name>C5CDZ6_KOSOT</name>
<proteinExistence type="predicted"/>
<dbReference type="Pfam" id="PF13483">
    <property type="entry name" value="Lactamase_B_3"/>
    <property type="match status" value="1"/>
</dbReference>
<organism evidence="1 2">
    <name type="scientific">Kosmotoga olearia (strain ATCC BAA-1733 / DSM 21960 / TBF 19.5.1)</name>
    <dbReference type="NCBI Taxonomy" id="521045"/>
    <lineage>
        <taxon>Bacteria</taxon>
        <taxon>Thermotogati</taxon>
        <taxon>Thermotogota</taxon>
        <taxon>Thermotogae</taxon>
        <taxon>Kosmotogales</taxon>
        <taxon>Kosmotogaceae</taxon>
        <taxon>Kosmotoga</taxon>
    </lineage>
</organism>
<dbReference type="PANTHER" id="PTHR42967:SF1">
    <property type="entry name" value="MBL FOLD METALLO-HYDROLASE"/>
    <property type="match status" value="1"/>
</dbReference>
<dbReference type="RefSeq" id="WP_015868745.1">
    <property type="nucleotide sequence ID" value="NC_012785.1"/>
</dbReference>
<dbReference type="eggNOG" id="COG2220">
    <property type="taxonomic scope" value="Bacteria"/>
</dbReference>
<dbReference type="EMBL" id="CP001634">
    <property type="protein sequence ID" value="ACR80098.1"/>
    <property type="molecule type" value="Genomic_DNA"/>
</dbReference>
<dbReference type="AlphaFoldDB" id="C5CDZ6"/>
<dbReference type="HOGENOM" id="CLU_070010_3_0_0"/>